<organism evidence="2 3">
    <name type="scientific">Cystobacter ferrugineus</name>
    <dbReference type="NCBI Taxonomy" id="83449"/>
    <lineage>
        <taxon>Bacteria</taxon>
        <taxon>Pseudomonadati</taxon>
        <taxon>Myxococcota</taxon>
        <taxon>Myxococcia</taxon>
        <taxon>Myxococcales</taxon>
        <taxon>Cystobacterineae</taxon>
        <taxon>Archangiaceae</taxon>
        <taxon>Cystobacter</taxon>
    </lineage>
</organism>
<protein>
    <submittedName>
        <fullName evidence="2">SDR family oxidoreductase</fullName>
    </submittedName>
</protein>
<name>A0A1L9B2Z4_9BACT</name>
<dbReference type="PANTHER" id="PTHR43157">
    <property type="entry name" value="PHOSPHATIDYLINOSITOL-GLYCAN BIOSYNTHESIS CLASS F PROTEIN-RELATED"/>
    <property type="match status" value="1"/>
</dbReference>
<dbReference type="EMBL" id="MPIN01000010">
    <property type="protein sequence ID" value="OJH36553.1"/>
    <property type="molecule type" value="Genomic_DNA"/>
</dbReference>
<evidence type="ECO:0000313" key="2">
    <source>
        <dbReference type="EMBL" id="OJH36553.1"/>
    </source>
</evidence>
<keyword evidence="1" id="KW-0560">Oxidoreductase</keyword>
<gene>
    <name evidence="2" type="ORF">BON30_32885</name>
</gene>
<dbReference type="PRINTS" id="PR00081">
    <property type="entry name" value="GDHRDH"/>
</dbReference>
<reference evidence="2 3" key="2">
    <citation type="submission" date="2016-12" db="EMBL/GenBank/DDBJ databases">
        <title>Draft Genome Sequence of Cystobacter ferrugineus Strain Cbfe23.</title>
        <authorList>
            <person name="Akbar S."/>
            <person name="Dowd S.E."/>
            <person name="Stevens D.C."/>
        </authorList>
    </citation>
    <scope>NUCLEOTIDE SEQUENCE [LARGE SCALE GENOMIC DNA]</scope>
    <source>
        <strain evidence="2 3">Cbfe23</strain>
    </source>
</reference>
<dbReference type="Gene3D" id="3.40.50.720">
    <property type="entry name" value="NAD(P)-binding Rossmann-like Domain"/>
    <property type="match status" value="1"/>
</dbReference>
<comment type="caution">
    <text evidence="2">The sequence shown here is derived from an EMBL/GenBank/DDBJ whole genome shotgun (WGS) entry which is preliminary data.</text>
</comment>
<dbReference type="InterPro" id="IPR036291">
    <property type="entry name" value="NAD(P)-bd_dom_sf"/>
</dbReference>
<dbReference type="RefSeq" id="WP_071902440.1">
    <property type="nucleotide sequence ID" value="NZ_MPIN01000010.1"/>
</dbReference>
<dbReference type="STRING" id="83449.BON30_32885"/>
<accession>A0A1L9B2Z4</accession>
<dbReference type="AlphaFoldDB" id="A0A1L9B2Z4"/>
<dbReference type="GO" id="GO:0016491">
    <property type="term" value="F:oxidoreductase activity"/>
    <property type="evidence" value="ECO:0007669"/>
    <property type="project" value="UniProtKB-KW"/>
</dbReference>
<proteinExistence type="predicted"/>
<sequence>MADLILTGASRGIGHALALALAARGERLVLVARDRTRLDSLVTRIERQGGHALAVPGDLSSLKGARRLGERLVEVAAPGATLVHNAGLWPSTRELTPEGLETAFVVNHLAPLVMQRSLLEAGRLRRVMGVSAGLIIKGRFDAARTPTGEDFSSLRTYCTTKLCFALALRDVAAAHPELDVVVLHPGVVRTDLGAREGPLGWLLSLVKRGWEAPEVCAARLARLLARERWSPAGEARWLVEEDERPWPAAAEDEATRRAVRDTTARLLG</sequence>
<dbReference type="OrthoDB" id="3237043at2"/>
<keyword evidence="3" id="KW-1185">Reference proteome</keyword>
<evidence type="ECO:0000256" key="1">
    <source>
        <dbReference type="ARBA" id="ARBA00023002"/>
    </source>
</evidence>
<dbReference type="PANTHER" id="PTHR43157:SF31">
    <property type="entry name" value="PHOSPHATIDYLINOSITOL-GLYCAN BIOSYNTHESIS CLASS F PROTEIN"/>
    <property type="match status" value="1"/>
</dbReference>
<reference evidence="3" key="1">
    <citation type="submission" date="2016-11" db="EMBL/GenBank/DDBJ databases">
        <authorList>
            <person name="Shukria A."/>
            <person name="Stevens D.C."/>
        </authorList>
    </citation>
    <scope>NUCLEOTIDE SEQUENCE [LARGE SCALE GENOMIC DNA]</scope>
    <source>
        <strain evidence="3">Cbfe23</strain>
    </source>
</reference>
<dbReference type="SUPFAM" id="SSF51735">
    <property type="entry name" value="NAD(P)-binding Rossmann-fold domains"/>
    <property type="match status" value="1"/>
</dbReference>
<dbReference type="Proteomes" id="UP000182229">
    <property type="component" value="Unassembled WGS sequence"/>
</dbReference>
<dbReference type="InterPro" id="IPR002347">
    <property type="entry name" value="SDR_fam"/>
</dbReference>
<evidence type="ECO:0000313" key="3">
    <source>
        <dbReference type="Proteomes" id="UP000182229"/>
    </source>
</evidence>
<dbReference type="Pfam" id="PF00106">
    <property type="entry name" value="adh_short"/>
    <property type="match status" value="1"/>
</dbReference>